<dbReference type="STRING" id="356305.SAMN05421841_2736"/>
<evidence type="ECO:0000313" key="3">
    <source>
        <dbReference type="Proteomes" id="UP000199469"/>
    </source>
</evidence>
<dbReference type="SUPFAM" id="SSF51182">
    <property type="entry name" value="RmlC-like cupins"/>
    <property type="match status" value="1"/>
</dbReference>
<dbReference type="CDD" id="cd20292">
    <property type="entry name" value="cupin_QdtA-like"/>
    <property type="match status" value="1"/>
</dbReference>
<dbReference type="Gene3D" id="3.40.630.30">
    <property type="match status" value="1"/>
</dbReference>
<dbReference type="GO" id="GO:0016747">
    <property type="term" value="F:acyltransferase activity, transferring groups other than amino-acyl groups"/>
    <property type="evidence" value="ECO:0007669"/>
    <property type="project" value="InterPro"/>
</dbReference>
<dbReference type="Proteomes" id="UP000199469">
    <property type="component" value="Unassembled WGS sequence"/>
</dbReference>
<dbReference type="InterPro" id="IPR011051">
    <property type="entry name" value="RmlC_Cupin_sf"/>
</dbReference>
<dbReference type="Gene3D" id="2.60.120.10">
    <property type="entry name" value="Jelly Rolls"/>
    <property type="match status" value="1"/>
</dbReference>
<protein>
    <submittedName>
        <fullName evidence="2">Protein N-acetyltransferase, RimJ/RimL family</fullName>
    </submittedName>
</protein>
<dbReference type="Pfam" id="PF00583">
    <property type="entry name" value="Acetyltransf_1"/>
    <property type="match status" value="1"/>
</dbReference>
<dbReference type="AlphaFoldDB" id="A0A1I0RIS7"/>
<dbReference type="InterPro" id="IPR014710">
    <property type="entry name" value="RmlC-like_jellyroll"/>
</dbReference>
<dbReference type="InterPro" id="IPR008894">
    <property type="entry name" value="QdtA_cupin_dom"/>
</dbReference>
<dbReference type="Pfam" id="PF05523">
    <property type="entry name" value="FdtA"/>
    <property type="match status" value="1"/>
</dbReference>
<dbReference type="InterPro" id="IPR000182">
    <property type="entry name" value="GNAT_dom"/>
</dbReference>
<dbReference type="RefSeq" id="WP_089793458.1">
    <property type="nucleotide sequence ID" value="NZ_FOIU01000002.1"/>
</dbReference>
<dbReference type="InterPro" id="IPR016181">
    <property type="entry name" value="Acyl_CoA_acyltransferase"/>
</dbReference>
<name>A0A1I0RIS7_9FLAO</name>
<feature type="domain" description="N-acetyltransferase" evidence="1">
    <location>
        <begin position="139"/>
        <end position="288"/>
    </location>
</feature>
<proteinExistence type="predicted"/>
<reference evidence="3" key="1">
    <citation type="submission" date="2016-10" db="EMBL/GenBank/DDBJ databases">
        <authorList>
            <person name="Varghese N."/>
            <person name="Submissions S."/>
        </authorList>
    </citation>
    <scope>NUCLEOTIDE SEQUENCE [LARGE SCALE GENOMIC DNA]</scope>
    <source>
        <strain evidence="3">DSM 17724</strain>
    </source>
</reference>
<dbReference type="SUPFAM" id="SSF55729">
    <property type="entry name" value="Acyl-CoA N-acyltransferases (Nat)"/>
    <property type="match status" value="1"/>
</dbReference>
<evidence type="ECO:0000259" key="1">
    <source>
        <dbReference type="PROSITE" id="PS51186"/>
    </source>
</evidence>
<dbReference type="PANTHER" id="PTHR43415">
    <property type="entry name" value="SPERMIDINE N(1)-ACETYLTRANSFERASE"/>
    <property type="match status" value="1"/>
</dbReference>
<accession>A0A1I0RIS7</accession>
<dbReference type="OrthoDB" id="9795513at2"/>
<evidence type="ECO:0000313" key="2">
    <source>
        <dbReference type="EMBL" id="SEW40762.1"/>
    </source>
</evidence>
<dbReference type="PROSITE" id="PS51186">
    <property type="entry name" value="GNAT"/>
    <property type="match status" value="1"/>
</dbReference>
<dbReference type="PANTHER" id="PTHR43415:SF3">
    <property type="entry name" value="GNAT-FAMILY ACETYLTRANSFERASE"/>
    <property type="match status" value="1"/>
</dbReference>
<gene>
    <name evidence="2" type="ORF">SAMN05421841_2736</name>
</gene>
<keyword evidence="2" id="KW-0808">Transferase</keyword>
<sequence length="288" mass="32750">MKNSISVFDCSVIDLGKISFDEGNLTVVENNSSFPFNVKRVFYLYDIAGGESRGAHSHKECHQFLIAASGSFEVSLDDGKFKRQVFLNRPDIGLHIPPGIWASEINFSSGAICLVLASHTYNEEDYVRNYDDFLSLNKLQIVDYTESILEKSWNWLNDPEIKHLTSTPDFSKEDQQKWFSGLENNTKYWVKGIQYNNKTIGVAGLKKIDTDNKTAEYFGYIGEKEYWGKGLSSDLFTLIFTIAKNQFDLKSLYLNVIPENIRAIKAYEKAGFTISENTDSNVMMSINL</sequence>
<dbReference type="EMBL" id="FOIU01000002">
    <property type="protein sequence ID" value="SEW40762.1"/>
    <property type="molecule type" value="Genomic_DNA"/>
</dbReference>
<organism evidence="2 3">
    <name type="scientific">Chryseobacterium wanjuense</name>
    <dbReference type="NCBI Taxonomy" id="356305"/>
    <lineage>
        <taxon>Bacteria</taxon>
        <taxon>Pseudomonadati</taxon>
        <taxon>Bacteroidota</taxon>
        <taxon>Flavobacteriia</taxon>
        <taxon>Flavobacteriales</taxon>
        <taxon>Weeksellaceae</taxon>
        <taxon>Chryseobacterium group</taxon>
        <taxon>Chryseobacterium</taxon>
    </lineage>
</organism>
<keyword evidence="3" id="KW-1185">Reference proteome</keyword>